<feature type="chain" id="PRO_5016360424" evidence="1">
    <location>
        <begin position="24"/>
        <end position="152"/>
    </location>
</feature>
<proteinExistence type="predicted"/>
<feature type="signal peptide" evidence="1">
    <location>
        <begin position="1"/>
        <end position="23"/>
    </location>
</feature>
<protein>
    <submittedName>
        <fullName evidence="2">YpeB-like protein with putative protease inhibitory function</fullName>
    </submittedName>
</protein>
<keyword evidence="3" id="KW-1185">Reference proteome</keyword>
<accession>A0A317Q2U6</accession>
<organism evidence="2 3">
    <name type="scientific">Pseudidiomarina maritima</name>
    <dbReference type="NCBI Taxonomy" id="519453"/>
    <lineage>
        <taxon>Bacteria</taxon>
        <taxon>Pseudomonadati</taxon>
        <taxon>Pseudomonadota</taxon>
        <taxon>Gammaproteobacteria</taxon>
        <taxon>Alteromonadales</taxon>
        <taxon>Idiomarinaceae</taxon>
        <taxon>Pseudidiomarina</taxon>
    </lineage>
</organism>
<reference evidence="2 3" key="1">
    <citation type="submission" date="2018-05" db="EMBL/GenBank/DDBJ databases">
        <title>Freshwater and sediment microbial communities from various areas in North America, analyzing microbe dynamics in response to fracking.</title>
        <authorList>
            <person name="Lamendella R."/>
        </authorList>
    </citation>
    <scope>NUCLEOTIDE SEQUENCE [LARGE SCALE GENOMIC DNA]</scope>
    <source>
        <strain evidence="2 3">125B1</strain>
    </source>
</reference>
<gene>
    <name evidence="2" type="ORF">DET45_11515</name>
</gene>
<keyword evidence="1" id="KW-0732">Signal</keyword>
<dbReference type="AlphaFoldDB" id="A0A317Q2U6"/>
<dbReference type="RefSeq" id="WP_110076505.1">
    <property type="nucleotide sequence ID" value="NZ_QGTT01000015.1"/>
</dbReference>
<comment type="caution">
    <text evidence="2">The sequence shown here is derived from an EMBL/GenBank/DDBJ whole genome shotgun (WGS) entry which is preliminary data.</text>
</comment>
<dbReference type="OrthoDB" id="7595029at2"/>
<evidence type="ECO:0000256" key="1">
    <source>
        <dbReference type="SAM" id="SignalP"/>
    </source>
</evidence>
<evidence type="ECO:0000313" key="3">
    <source>
        <dbReference type="Proteomes" id="UP000246964"/>
    </source>
</evidence>
<sequence>MTNKSLVVSLAAVLLMATTAVVAANSAVTANSQMEQLQALKNYGYTHVNELEWDDHRPQLEVEGWLADNWFAEVTFQGAGAAAEVKHERKESKIVQPWGLTLAQVEQVMQQANSQGMAVFEEISIDDSGRIEIEGDNANGRELELRFHIREL</sequence>
<evidence type="ECO:0000313" key="2">
    <source>
        <dbReference type="EMBL" id="PWW10338.1"/>
    </source>
</evidence>
<name>A0A317Q2U6_9GAMM</name>
<dbReference type="EMBL" id="QGTT01000015">
    <property type="protein sequence ID" value="PWW10338.1"/>
    <property type="molecule type" value="Genomic_DNA"/>
</dbReference>
<dbReference type="Proteomes" id="UP000246964">
    <property type="component" value="Unassembled WGS sequence"/>
</dbReference>